<protein>
    <submittedName>
        <fullName evidence="2">Uncharacterized protein</fullName>
    </submittedName>
</protein>
<organism evidence="2">
    <name type="scientific">Timema genevievae</name>
    <name type="common">Walking stick</name>
    <dbReference type="NCBI Taxonomy" id="629358"/>
    <lineage>
        <taxon>Eukaryota</taxon>
        <taxon>Metazoa</taxon>
        <taxon>Ecdysozoa</taxon>
        <taxon>Arthropoda</taxon>
        <taxon>Hexapoda</taxon>
        <taxon>Insecta</taxon>
        <taxon>Pterygota</taxon>
        <taxon>Neoptera</taxon>
        <taxon>Polyneoptera</taxon>
        <taxon>Phasmatodea</taxon>
        <taxon>Timematodea</taxon>
        <taxon>Timematoidea</taxon>
        <taxon>Timematidae</taxon>
        <taxon>Timema</taxon>
    </lineage>
</organism>
<gene>
    <name evidence="2" type="ORF">TGEB3V08_LOCUS1911</name>
</gene>
<evidence type="ECO:0000256" key="1">
    <source>
        <dbReference type="SAM" id="MobiDB-lite"/>
    </source>
</evidence>
<feature type="region of interest" description="Disordered" evidence="1">
    <location>
        <begin position="321"/>
        <end position="348"/>
    </location>
</feature>
<dbReference type="EMBL" id="OE839579">
    <property type="protein sequence ID" value="CAD7587747.1"/>
    <property type="molecule type" value="Genomic_DNA"/>
</dbReference>
<reference evidence="2" key="1">
    <citation type="submission" date="2020-11" db="EMBL/GenBank/DDBJ databases">
        <authorList>
            <person name="Tran Van P."/>
        </authorList>
    </citation>
    <scope>NUCLEOTIDE SEQUENCE</scope>
</reference>
<accession>A0A7R9JR90</accession>
<dbReference type="AlphaFoldDB" id="A0A7R9JR90"/>
<proteinExistence type="predicted"/>
<name>A0A7R9JR90_TIMGE</name>
<evidence type="ECO:0000313" key="2">
    <source>
        <dbReference type="EMBL" id="CAD7587747.1"/>
    </source>
</evidence>
<sequence length="731" mass="80401">MIPFADSEPRRNVFKEKQCFVLVIKANRFLTLLKGANRTENTLMVGRPQNSWPTTAVTIREGAAIHDRSVRVESDVKRGIRPVSNVLVARSKQEGTVSPPHYQYLDYVMLLRVYPKLHYKDLRREEWIGALETVYPSFPARVCAGVRDITTASRDLVTVWDTILNQHIYSVYKRKNQNTFIKCPRTAKSRGCRKFDISGPYHDADPDSDDPYLGVTTLIVYHFHQESTMKSRLANDSHLERIGSRTGNHVLRGLRCTAESVSYGAVSVQCRLLLEYGEWKNIKEKPPPVHTTEIRTSISPSSAVELNTTSALANYATEAEEVSPHLRGGRVENHLGKTTPSSPDRDSNLNLPALGGLAQHDWRVNQLRHRGGREKERERLCAVSVDCMSAPSGEPAAKHSTPSPLTRLVCSKPLCSVLEQSLKTHATNIRHGDKETIARGISPFLFGCCGPNLEFPDIWFVYPPSQVSRFVVHQCNVLVRAVGAPVVVTASRRHSSGVGGTGHTHTDITTILSGEIEIYSAPRVTHVSLAERLPSSIMSLSGSSRQQRRKSRQLRRCGVTTGQVTLTKLNISYKARTITCGENVLSCRVTVTCGENVLGCRVTVTCGENVLSCLVTVTCGENVLSCRVTVTCGENVLSCRVKETCDENIPQLESLFSTEEGALNHLESLSCIKTAHSRAAVCSTLVKVITTKIGQGAELLMSRPINWREVGLQGADKTSGGGTEGLVGVVG</sequence>